<name>A0A4U1BLM9_9GAMM</name>
<accession>A0A4U1BLM9</accession>
<dbReference type="Proteomes" id="UP000305675">
    <property type="component" value="Unassembled WGS sequence"/>
</dbReference>
<keyword evidence="4 6" id="KW-1133">Transmembrane helix</keyword>
<dbReference type="EMBL" id="SWCJ01000013">
    <property type="protein sequence ID" value="TKB53051.1"/>
    <property type="molecule type" value="Genomic_DNA"/>
</dbReference>
<protein>
    <submittedName>
        <fullName evidence="8">RDD family protein</fullName>
    </submittedName>
</protein>
<keyword evidence="9" id="KW-1185">Reference proteome</keyword>
<dbReference type="InterPro" id="IPR051791">
    <property type="entry name" value="Pra-immunoreactive"/>
</dbReference>
<dbReference type="InterPro" id="IPR010432">
    <property type="entry name" value="RDD"/>
</dbReference>
<reference evidence="8 9" key="1">
    <citation type="submission" date="2019-04" db="EMBL/GenBank/DDBJ databases">
        <authorList>
            <person name="Hwang J.C."/>
        </authorList>
    </citation>
    <scope>NUCLEOTIDE SEQUENCE [LARGE SCALE GENOMIC DNA]</scope>
    <source>
        <strain evidence="8 9">IMCC35002</strain>
    </source>
</reference>
<dbReference type="PANTHER" id="PTHR36115:SF10">
    <property type="entry name" value="RDD DOMAIN-CONTAINING PROTEIN"/>
    <property type="match status" value="1"/>
</dbReference>
<keyword evidence="2" id="KW-1003">Cell membrane</keyword>
<comment type="subcellular location">
    <subcellularLocation>
        <location evidence="1">Cell membrane</location>
        <topology evidence="1">Multi-pass membrane protein</topology>
    </subcellularLocation>
</comment>
<evidence type="ECO:0000256" key="1">
    <source>
        <dbReference type="ARBA" id="ARBA00004651"/>
    </source>
</evidence>
<organism evidence="8 9">
    <name type="scientific">Ferrimonas aestuarii</name>
    <dbReference type="NCBI Taxonomy" id="2569539"/>
    <lineage>
        <taxon>Bacteria</taxon>
        <taxon>Pseudomonadati</taxon>
        <taxon>Pseudomonadota</taxon>
        <taxon>Gammaproteobacteria</taxon>
        <taxon>Alteromonadales</taxon>
        <taxon>Ferrimonadaceae</taxon>
        <taxon>Ferrimonas</taxon>
    </lineage>
</organism>
<dbReference type="Pfam" id="PF06271">
    <property type="entry name" value="RDD"/>
    <property type="match status" value="1"/>
</dbReference>
<gene>
    <name evidence="8" type="ORF">FCL42_15355</name>
</gene>
<dbReference type="AlphaFoldDB" id="A0A4U1BLM9"/>
<dbReference type="PANTHER" id="PTHR36115">
    <property type="entry name" value="PROLINE-RICH ANTIGEN HOMOLOG-RELATED"/>
    <property type="match status" value="1"/>
</dbReference>
<feature type="domain" description="RDD" evidence="7">
    <location>
        <begin position="17"/>
        <end position="154"/>
    </location>
</feature>
<evidence type="ECO:0000256" key="3">
    <source>
        <dbReference type="ARBA" id="ARBA00022692"/>
    </source>
</evidence>
<keyword evidence="3 6" id="KW-0812">Transmembrane</keyword>
<evidence type="ECO:0000313" key="9">
    <source>
        <dbReference type="Proteomes" id="UP000305675"/>
    </source>
</evidence>
<evidence type="ECO:0000259" key="7">
    <source>
        <dbReference type="Pfam" id="PF06271"/>
    </source>
</evidence>
<dbReference type="GO" id="GO:0005886">
    <property type="term" value="C:plasma membrane"/>
    <property type="evidence" value="ECO:0007669"/>
    <property type="project" value="UniProtKB-SubCell"/>
</dbReference>
<feature type="transmembrane region" description="Helical" evidence="6">
    <location>
        <begin position="26"/>
        <end position="52"/>
    </location>
</feature>
<evidence type="ECO:0000256" key="4">
    <source>
        <dbReference type="ARBA" id="ARBA00022989"/>
    </source>
</evidence>
<evidence type="ECO:0000256" key="5">
    <source>
        <dbReference type="ARBA" id="ARBA00023136"/>
    </source>
</evidence>
<comment type="caution">
    <text evidence="8">The sequence shown here is derived from an EMBL/GenBank/DDBJ whole genome shotgun (WGS) entry which is preliminary data.</text>
</comment>
<evidence type="ECO:0000256" key="6">
    <source>
        <dbReference type="SAM" id="Phobius"/>
    </source>
</evidence>
<evidence type="ECO:0000256" key="2">
    <source>
        <dbReference type="ARBA" id="ARBA00022475"/>
    </source>
</evidence>
<evidence type="ECO:0000313" key="8">
    <source>
        <dbReference type="EMBL" id="TKB53051.1"/>
    </source>
</evidence>
<dbReference type="OrthoDB" id="9793824at2"/>
<sequence>MGIKEREMHPHANAPRAPLKRRLATLVYDGLVGLAVYMAVGALFFAIFGGLVSNGILPDLGHEHAIDTLQASPVYTIINELFKLAGVLLFFCYFWQKSGQTLGMRAWRIKVQNIDGSLISWRQGIIRAITSCFGLMNITLLFGGTQVALHDTWSRSEVVELTLEQNRARLGE</sequence>
<proteinExistence type="predicted"/>
<keyword evidence="5 6" id="KW-0472">Membrane</keyword>
<feature type="transmembrane region" description="Helical" evidence="6">
    <location>
        <begin position="72"/>
        <end position="95"/>
    </location>
</feature>